<evidence type="ECO:0000256" key="2">
    <source>
        <dbReference type="ARBA" id="ARBA00022801"/>
    </source>
</evidence>
<protein>
    <submittedName>
        <fullName evidence="4">ADP-ribosylglycohydrolase</fullName>
    </submittedName>
</protein>
<keyword evidence="2 4" id="KW-0378">Hydrolase</keyword>
<feature type="binding site" evidence="3">
    <location>
        <position position="284"/>
    </location>
    <ligand>
        <name>Mg(2+)</name>
        <dbReference type="ChEBI" id="CHEBI:18420"/>
        <label>1</label>
    </ligand>
</feature>
<keyword evidence="3" id="KW-0479">Metal-binding</keyword>
<dbReference type="AlphaFoldDB" id="A0A318TWI9"/>
<evidence type="ECO:0000313" key="4">
    <source>
        <dbReference type="EMBL" id="PYF09014.1"/>
    </source>
</evidence>
<dbReference type="Gene3D" id="1.10.4080.10">
    <property type="entry name" value="ADP-ribosylation/Crystallin J1"/>
    <property type="match status" value="1"/>
</dbReference>
<dbReference type="Pfam" id="PF03747">
    <property type="entry name" value="ADP_ribosyl_GH"/>
    <property type="match status" value="1"/>
</dbReference>
<organism evidence="4 5">
    <name type="scientific">Ureibacillus chungkukjangi</name>
    <dbReference type="NCBI Taxonomy" id="1202712"/>
    <lineage>
        <taxon>Bacteria</taxon>
        <taxon>Bacillati</taxon>
        <taxon>Bacillota</taxon>
        <taxon>Bacilli</taxon>
        <taxon>Bacillales</taxon>
        <taxon>Caryophanaceae</taxon>
        <taxon>Ureibacillus</taxon>
    </lineage>
</organism>
<dbReference type="InterPro" id="IPR005502">
    <property type="entry name" value="Ribosyl_crysJ1"/>
</dbReference>
<dbReference type="GO" id="GO:0046872">
    <property type="term" value="F:metal ion binding"/>
    <property type="evidence" value="ECO:0007669"/>
    <property type="project" value="UniProtKB-KW"/>
</dbReference>
<comment type="cofactor">
    <cofactor evidence="3">
        <name>Mg(2+)</name>
        <dbReference type="ChEBI" id="CHEBI:18420"/>
    </cofactor>
    <text evidence="3">Binds 2 magnesium ions per subunit.</text>
</comment>
<dbReference type="Gene3D" id="2.60.120.560">
    <property type="entry name" value="Exo-inulinase, domain 1"/>
    <property type="match status" value="1"/>
</dbReference>
<proteinExistence type="inferred from homology"/>
<dbReference type="InterPro" id="IPR036705">
    <property type="entry name" value="Ribosyl_crysJ1_sf"/>
</dbReference>
<dbReference type="PANTHER" id="PTHR16222:SF24">
    <property type="entry name" value="ADP-RIBOSYLHYDROLASE ARH3"/>
    <property type="match status" value="1"/>
</dbReference>
<accession>A0A318TWI9</accession>
<comment type="caution">
    <text evidence="4">The sequence shown here is derived from an EMBL/GenBank/DDBJ whole genome shotgun (WGS) entry which is preliminary data.</text>
</comment>
<name>A0A318TWI9_9BACL</name>
<reference evidence="4 5" key="1">
    <citation type="submission" date="2018-06" db="EMBL/GenBank/DDBJ databases">
        <title>Genomic Encyclopedia of Archaeal and Bacterial Type Strains, Phase II (KMG-II): from individual species to whole genera.</title>
        <authorList>
            <person name="Goeker M."/>
        </authorList>
    </citation>
    <scope>NUCLEOTIDE SEQUENCE [LARGE SCALE GENOMIC DNA]</scope>
    <source>
        <strain evidence="4 5">KACC 16626</strain>
    </source>
</reference>
<feature type="binding site" evidence="3">
    <location>
        <position position="59"/>
    </location>
    <ligand>
        <name>Mg(2+)</name>
        <dbReference type="ChEBI" id="CHEBI:18420"/>
        <label>1</label>
    </ligand>
</feature>
<keyword evidence="3" id="KW-0460">Magnesium</keyword>
<keyword evidence="5" id="KW-1185">Reference proteome</keyword>
<gene>
    <name evidence="4" type="ORF">BJ095_101240</name>
</gene>
<feature type="binding site" evidence="3">
    <location>
        <position position="60"/>
    </location>
    <ligand>
        <name>Mg(2+)</name>
        <dbReference type="ChEBI" id="CHEBI:18420"/>
        <label>1</label>
    </ligand>
</feature>
<dbReference type="Proteomes" id="UP000247416">
    <property type="component" value="Unassembled WGS sequence"/>
</dbReference>
<dbReference type="EMBL" id="QJTJ01000001">
    <property type="protein sequence ID" value="PYF09014.1"/>
    <property type="molecule type" value="Genomic_DNA"/>
</dbReference>
<feature type="binding site" evidence="3">
    <location>
        <position position="286"/>
    </location>
    <ligand>
        <name>Mg(2+)</name>
        <dbReference type="ChEBI" id="CHEBI:18420"/>
        <label>1</label>
    </ligand>
</feature>
<sequence>MMIPNDYLEKVYASILAMNAGIRLGAPVEPPEWTAEMIQDVFGDITDYVKDYNVFSADDDANGPIFFIRSLLDHAKDRKLEPQDVAKTWLNYLREGLGMIWWGGDQISTEHTAYLNLKNGITAHRSGSIEQNGEILAEQIGGQIFIDSFGLIFPNNPERAAEYAEIAASVSHDRNGIYGARFIAACIALAFGKSDVHEIIQEALKQIPEESTYTKVVHAVMEFHKNNPDDFRACRQFLEDEWGYDKYGGVCHIIPNAGLCILALLYGEGDVSRTIEIATMCGWDTDCNAGTVGSIVGALNGIDGIAPNYRKPINDSIVASSVSGYLNIVDLPTFAKQVALLGYREANKEAPAELVKSYKEKEIYFDFTLPGSTHGFRTSYPFKTFLRNSENKGYTTSGSLEIIVFRMYQGDLSTVFYRTFYRRNLFMDEKYSPTFAPTAYSGQTVSMKVRIERLHGKAIVLTPYIRTTSDKKIIKTAEPIIGNNIWQTIEFTIPDTNGDLIEEVGLMIHSDSSRTKRAFGKIFLDEFRIYGKPSYEIDFNKQVVEFKCVTPFAHQRGNWTIEEDKMVMESDEDCSSYTGHYYMEDAIIEAKITPEKGNSHGILFRSLGTEQFYYAGFEANNKVAIGLKNFDTTVLASTDFKWQHGELYHLKVKAIDNNLSLYINDEHLLTVQDDTFQHGMWGLYAFEGGKCSYNNLKVN</sequence>
<dbReference type="RefSeq" id="WP_235867541.1">
    <property type="nucleotide sequence ID" value="NZ_CP085009.1"/>
</dbReference>
<dbReference type="GO" id="GO:0016787">
    <property type="term" value="F:hydrolase activity"/>
    <property type="evidence" value="ECO:0007669"/>
    <property type="project" value="UniProtKB-KW"/>
</dbReference>
<dbReference type="InterPro" id="IPR050792">
    <property type="entry name" value="ADP-ribosylglycohydrolase"/>
</dbReference>
<dbReference type="SUPFAM" id="SSF101478">
    <property type="entry name" value="ADP-ribosylglycohydrolase"/>
    <property type="match status" value="1"/>
</dbReference>
<evidence type="ECO:0000256" key="1">
    <source>
        <dbReference type="ARBA" id="ARBA00010702"/>
    </source>
</evidence>
<evidence type="ECO:0000256" key="3">
    <source>
        <dbReference type="PIRSR" id="PIRSR605502-1"/>
    </source>
</evidence>
<evidence type="ECO:0000313" key="5">
    <source>
        <dbReference type="Proteomes" id="UP000247416"/>
    </source>
</evidence>
<comment type="similarity">
    <text evidence="1">Belongs to the ADP-ribosylglycohydrolase family.</text>
</comment>
<dbReference type="PANTHER" id="PTHR16222">
    <property type="entry name" value="ADP-RIBOSYLGLYCOHYDROLASE"/>
    <property type="match status" value="1"/>
</dbReference>